<gene>
    <name evidence="2" type="ORF">CBP12_04580</name>
</gene>
<evidence type="ECO:0000256" key="1">
    <source>
        <dbReference type="SAM" id="MobiDB-lite"/>
    </source>
</evidence>
<sequence>MSTWLWIALPLLFVVGLFVSALKDTKNVERSVKKNRDKMHLKNWDVEEQKEKAQEENWGVPPAPQDSYHPDEQDNKPPQ</sequence>
<dbReference type="Proteomes" id="UP000243793">
    <property type="component" value="Chromosome"/>
</dbReference>
<dbReference type="AlphaFoldDB" id="A0A1Y0CWY2"/>
<evidence type="ECO:0000313" key="3">
    <source>
        <dbReference type="Proteomes" id="UP000243793"/>
    </source>
</evidence>
<protein>
    <submittedName>
        <fullName evidence="2">Uncharacterized protein</fullName>
    </submittedName>
</protein>
<evidence type="ECO:0000313" key="2">
    <source>
        <dbReference type="EMBL" id="ART79514.1"/>
    </source>
</evidence>
<feature type="compositionally biased region" description="Basic and acidic residues" evidence="1">
    <location>
        <begin position="35"/>
        <end position="55"/>
    </location>
</feature>
<accession>A0A1Y0CWY2</accession>
<organism evidence="2 3">
    <name type="scientific">Oceanisphaera avium</name>
    <dbReference type="NCBI Taxonomy" id="1903694"/>
    <lineage>
        <taxon>Bacteria</taxon>
        <taxon>Pseudomonadati</taxon>
        <taxon>Pseudomonadota</taxon>
        <taxon>Gammaproteobacteria</taxon>
        <taxon>Aeromonadales</taxon>
        <taxon>Aeromonadaceae</taxon>
        <taxon>Oceanisphaera</taxon>
    </lineage>
</organism>
<feature type="region of interest" description="Disordered" evidence="1">
    <location>
        <begin position="35"/>
        <end position="79"/>
    </location>
</feature>
<feature type="compositionally biased region" description="Basic and acidic residues" evidence="1">
    <location>
        <begin position="68"/>
        <end position="79"/>
    </location>
</feature>
<keyword evidence="3" id="KW-1185">Reference proteome</keyword>
<dbReference type="OrthoDB" id="5600996at2"/>
<reference evidence="3" key="1">
    <citation type="submission" date="2017-05" db="EMBL/GenBank/DDBJ databases">
        <authorList>
            <person name="Sung H."/>
        </authorList>
    </citation>
    <scope>NUCLEOTIDE SEQUENCE [LARGE SCALE GENOMIC DNA]</scope>
    <source>
        <strain evidence="3">AMac2203</strain>
    </source>
</reference>
<name>A0A1Y0CWY2_9GAMM</name>
<proteinExistence type="predicted"/>
<dbReference type="EMBL" id="CP021376">
    <property type="protein sequence ID" value="ART79514.1"/>
    <property type="molecule type" value="Genomic_DNA"/>
</dbReference>
<dbReference type="KEGG" id="ocm:CBP12_04580"/>
<dbReference type="RefSeq" id="WP_086963388.1">
    <property type="nucleotide sequence ID" value="NZ_CP021376.1"/>
</dbReference>